<dbReference type="PRINTS" id="PR00080">
    <property type="entry name" value="SDRFAMILY"/>
</dbReference>
<dbReference type="OrthoDB" id="1933717at2759"/>
<dbReference type="STRING" id="1037660.A0A066W6R3"/>
<dbReference type="Gene3D" id="3.40.50.720">
    <property type="entry name" value="NAD(P)-binding Rossmann-like Domain"/>
    <property type="match status" value="1"/>
</dbReference>
<dbReference type="OMA" id="MPYIGRG"/>
<organism evidence="5 6">
    <name type="scientific">Tilletiaria anomala (strain ATCC 24038 / CBS 436.72 / UBC 951)</name>
    <dbReference type="NCBI Taxonomy" id="1037660"/>
    <lineage>
        <taxon>Eukaryota</taxon>
        <taxon>Fungi</taxon>
        <taxon>Dikarya</taxon>
        <taxon>Basidiomycota</taxon>
        <taxon>Ustilaginomycotina</taxon>
        <taxon>Exobasidiomycetes</taxon>
        <taxon>Georgefischeriales</taxon>
        <taxon>Tilletiariaceae</taxon>
        <taxon>Tilletiaria</taxon>
    </lineage>
</organism>
<evidence type="ECO:0000313" key="5">
    <source>
        <dbReference type="EMBL" id="KDN48233.1"/>
    </source>
</evidence>
<dbReference type="Proteomes" id="UP000027361">
    <property type="component" value="Unassembled WGS sequence"/>
</dbReference>
<dbReference type="EMBL" id="JMSN01000026">
    <property type="protein sequence ID" value="KDN48233.1"/>
    <property type="molecule type" value="Genomic_DNA"/>
</dbReference>
<dbReference type="PANTHER" id="PTHR43669">
    <property type="entry name" value="5-KETO-D-GLUCONATE 5-REDUCTASE"/>
    <property type="match status" value="1"/>
</dbReference>
<dbReference type="HOGENOM" id="CLU_010194_2_10_1"/>
<dbReference type="PANTHER" id="PTHR43669:SF3">
    <property type="entry name" value="ALCOHOL DEHYDROGENASE, PUTATIVE (AFU_ORTHOLOGUE AFUA_3G03445)-RELATED"/>
    <property type="match status" value="1"/>
</dbReference>
<name>A0A066W6R3_TILAU</name>
<dbReference type="InterPro" id="IPR002347">
    <property type="entry name" value="SDR_fam"/>
</dbReference>
<accession>A0A066W6R3</accession>
<dbReference type="AlphaFoldDB" id="A0A066W6R3"/>
<dbReference type="InterPro" id="IPR036291">
    <property type="entry name" value="NAD(P)-bd_dom_sf"/>
</dbReference>
<keyword evidence="2" id="KW-0521">NADP</keyword>
<dbReference type="PRINTS" id="PR00081">
    <property type="entry name" value="GDHRDH"/>
</dbReference>
<comment type="caution">
    <text evidence="5">The sequence shown here is derived from an EMBL/GenBank/DDBJ whole genome shotgun (WGS) entry which is preliminary data.</text>
</comment>
<dbReference type="InterPro" id="IPR020904">
    <property type="entry name" value="Sc_DH/Rdtase_CS"/>
</dbReference>
<protein>
    <submittedName>
        <fullName evidence="5">NAD(P)-binding protein</fullName>
    </submittedName>
</protein>
<dbReference type="GO" id="GO:0016491">
    <property type="term" value="F:oxidoreductase activity"/>
    <property type="evidence" value="ECO:0007669"/>
    <property type="project" value="UniProtKB-KW"/>
</dbReference>
<evidence type="ECO:0000256" key="4">
    <source>
        <dbReference type="RuleBase" id="RU000363"/>
    </source>
</evidence>
<dbReference type="GeneID" id="25266457"/>
<reference evidence="5 6" key="1">
    <citation type="submission" date="2014-05" db="EMBL/GenBank/DDBJ databases">
        <title>Draft genome sequence of a rare smut relative, Tilletiaria anomala UBC 951.</title>
        <authorList>
            <consortium name="DOE Joint Genome Institute"/>
            <person name="Toome M."/>
            <person name="Kuo A."/>
            <person name="Henrissat B."/>
            <person name="Lipzen A."/>
            <person name="Tritt A."/>
            <person name="Yoshinaga Y."/>
            <person name="Zane M."/>
            <person name="Barry K."/>
            <person name="Grigoriev I.V."/>
            <person name="Spatafora J.W."/>
            <person name="Aimea M.C."/>
        </authorList>
    </citation>
    <scope>NUCLEOTIDE SEQUENCE [LARGE SCALE GENOMIC DNA]</scope>
    <source>
        <strain evidence="5 6">UBC 951</strain>
    </source>
</reference>
<evidence type="ECO:0000256" key="2">
    <source>
        <dbReference type="ARBA" id="ARBA00022857"/>
    </source>
</evidence>
<sequence>MLSWPEPRPYPPPAGRKTAIVTGGSQGIGKATALALALSGWNVVISGRRLEQLENTANEINSKTMELPNKRGKTMVFQGDMTVESAVKGMFELALDAFERVDLVFVNAGASSDDVPIQDVSIEVWQSIVNVNLTGSWLCAREAFRCMDGSRGYLGGRIILNGSISSKTPRLYSTPYTATKHAITGLTKSLALEGRQHNIAVSQIDIGNARTDMTASMRAGPGAMQANGTRLQEPVFDCNYAAKEVVHIAEMPLGVNVQEVTIMATAMPSYVGRG</sequence>
<evidence type="ECO:0000313" key="6">
    <source>
        <dbReference type="Proteomes" id="UP000027361"/>
    </source>
</evidence>
<dbReference type="RefSeq" id="XP_013244081.1">
    <property type="nucleotide sequence ID" value="XM_013388627.1"/>
</dbReference>
<dbReference type="InParanoid" id="A0A066W6R3"/>
<keyword evidence="3" id="KW-0560">Oxidoreductase</keyword>
<dbReference type="SUPFAM" id="SSF51735">
    <property type="entry name" value="NAD(P)-binding Rossmann-fold domains"/>
    <property type="match status" value="1"/>
</dbReference>
<keyword evidence="6" id="KW-1185">Reference proteome</keyword>
<evidence type="ECO:0000256" key="1">
    <source>
        <dbReference type="ARBA" id="ARBA00006484"/>
    </source>
</evidence>
<gene>
    <name evidence="5" type="ORF">K437DRAFT_273530</name>
</gene>
<evidence type="ECO:0000256" key="3">
    <source>
        <dbReference type="ARBA" id="ARBA00023002"/>
    </source>
</evidence>
<dbReference type="PROSITE" id="PS00061">
    <property type="entry name" value="ADH_SHORT"/>
    <property type="match status" value="1"/>
</dbReference>
<comment type="similarity">
    <text evidence="1 4">Belongs to the short-chain dehydrogenases/reductases (SDR) family.</text>
</comment>
<proteinExistence type="inferred from homology"/>
<dbReference type="CDD" id="cd05233">
    <property type="entry name" value="SDR_c"/>
    <property type="match status" value="1"/>
</dbReference>
<dbReference type="Pfam" id="PF00106">
    <property type="entry name" value="adh_short"/>
    <property type="match status" value="1"/>
</dbReference>